<reference evidence="1 2" key="1">
    <citation type="submission" date="2020-12" db="EMBL/GenBank/DDBJ databases">
        <title>FDA dAtabase for Regulatory Grade micrObial Sequences (FDA-ARGOS): Supporting development and validation of Infectious Disease Dx tests.</title>
        <authorList>
            <person name="Nelson B."/>
            <person name="Plummer A."/>
            <person name="Tallon L."/>
            <person name="Sadzewicz L."/>
            <person name="Zhao X."/>
            <person name="Boylan J."/>
            <person name="Ott S."/>
            <person name="Bowen H."/>
            <person name="Vavikolanu K."/>
            <person name="Mehta A."/>
            <person name="Aluvathingal J."/>
            <person name="Nadendla S."/>
            <person name="Myers T."/>
            <person name="Yan Y."/>
            <person name="Sichtig H."/>
        </authorList>
    </citation>
    <scope>NUCLEOTIDE SEQUENCE [LARGE SCALE GENOMIC DNA]</scope>
    <source>
        <strain evidence="1 2">FDAARGOS_899</strain>
    </source>
</reference>
<gene>
    <name evidence="1" type="ORF">I6G56_26690</name>
</gene>
<proteinExistence type="predicted"/>
<dbReference type="RefSeq" id="WP_156436744.1">
    <property type="nucleotide sequence ID" value="NZ_CP013382.1"/>
</dbReference>
<accession>A0A7T2X0E1</accession>
<name>A0A7T2X0E1_9BURK</name>
<protein>
    <submittedName>
        <fullName evidence="1">Uncharacterized protein</fullName>
    </submittedName>
</protein>
<dbReference type="Proteomes" id="UP000594943">
    <property type="component" value="Chromosome 2"/>
</dbReference>
<dbReference type="EMBL" id="CP065687">
    <property type="protein sequence ID" value="QPS45733.1"/>
    <property type="molecule type" value="Genomic_DNA"/>
</dbReference>
<organism evidence="1 2">
    <name type="scientific">Burkholderia humptydooensis</name>
    <dbReference type="NCBI Taxonomy" id="430531"/>
    <lineage>
        <taxon>Bacteria</taxon>
        <taxon>Pseudomonadati</taxon>
        <taxon>Pseudomonadota</taxon>
        <taxon>Betaproteobacteria</taxon>
        <taxon>Burkholderiales</taxon>
        <taxon>Burkholderiaceae</taxon>
        <taxon>Burkholderia</taxon>
        <taxon>pseudomallei group</taxon>
    </lineage>
</organism>
<sequence>MKKTRKFRPVRAEQKPSVRWLSRPSVERELWRRFAEQAAADVQVVREQPCPEEERRYAINDTGKPVEFRSGAKPEGFAVTKDLEIVSLSASMTGRRLVAVVLFGPDDLPTAESIIRSRIAPNKDDRALRDCLQAAVRRCRESRRSQDEQP</sequence>
<dbReference type="KEGG" id="bhg:I6G56_26690"/>
<evidence type="ECO:0000313" key="1">
    <source>
        <dbReference type="EMBL" id="QPS45733.1"/>
    </source>
</evidence>
<dbReference type="AlphaFoldDB" id="A0A7T2X0E1"/>
<evidence type="ECO:0000313" key="2">
    <source>
        <dbReference type="Proteomes" id="UP000594943"/>
    </source>
</evidence>